<proteinExistence type="predicted"/>
<name>A0A426XS28_ENSVE</name>
<accession>A0A426XS28</accession>
<protein>
    <submittedName>
        <fullName evidence="1">Uncharacterized protein</fullName>
    </submittedName>
</protein>
<dbReference type="Proteomes" id="UP000287651">
    <property type="component" value="Unassembled WGS sequence"/>
</dbReference>
<evidence type="ECO:0000313" key="1">
    <source>
        <dbReference type="EMBL" id="RRT42306.1"/>
    </source>
</evidence>
<evidence type="ECO:0000313" key="2">
    <source>
        <dbReference type="Proteomes" id="UP000287651"/>
    </source>
</evidence>
<sequence>MTTKHKSPTCGSSIHLHLSEVNGADKSIVSSEHNTLYHFWQRSMISHKYHSTKGHEP</sequence>
<comment type="caution">
    <text evidence="1">The sequence shown here is derived from an EMBL/GenBank/DDBJ whole genome shotgun (WGS) entry which is preliminary data.</text>
</comment>
<reference evidence="1 2" key="1">
    <citation type="journal article" date="2014" name="Agronomy (Basel)">
        <title>A Draft Genome Sequence for Ensete ventricosum, the Drought-Tolerant Tree Against Hunger.</title>
        <authorList>
            <person name="Harrison J."/>
            <person name="Moore K.A."/>
            <person name="Paszkiewicz K."/>
            <person name="Jones T."/>
            <person name="Grant M."/>
            <person name="Ambacheew D."/>
            <person name="Muzemil S."/>
            <person name="Studholme D.J."/>
        </authorList>
    </citation>
    <scope>NUCLEOTIDE SEQUENCE [LARGE SCALE GENOMIC DNA]</scope>
</reference>
<dbReference type="AlphaFoldDB" id="A0A426XS28"/>
<dbReference type="EMBL" id="AMZH03017942">
    <property type="protein sequence ID" value="RRT42306.1"/>
    <property type="molecule type" value="Genomic_DNA"/>
</dbReference>
<gene>
    <name evidence="1" type="ORF">B296_00044541</name>
</gene>
<organism evidence="1 2">
    <name type="scientific">Ensete ventricosum</name>
    <name type="common">Abyssinian banana</name>
    <name type="synonym">Musa ensete</name>
    <dbReference type="NCBI Taxonomy" id="4639"/>
    <lineage>
        <taxon>Eukaryota</taxon>
        <taxon>Viridiplantae</taxon>
        <taxon>Streptophyta</taxon>
        <taxon>Embryophyta</taxon>
        <taxon>Tracheophyta</taxon>
        <taxon>Spermatophyta</taxon>
        <taxon>Magnoliopsida</taxon>
        <taxon>Liliopsida</taxon>
        <taxon>Zingiberales</taxon>
        <taxon>Musaceae</taxon>
        <taxon>Ensete</taxon>
    </lineage>
</organism>